<keyword evidence="7" id="KW-1185">Reference proteome</keyword>
<evidence type="ECO:0000313" key="6">
    <source>
        <dbReference type="EMBL" id="KAL3398906.1"/>
    </source>
</evidence>
<dbReference type="GO" id="GO:0005634">
    <property type="term" value="C:nucleus"/>
    <property type="evidence" value="ECO:0007669"/>
    <property type="project" value="UniProtKB-SubCell"/>
</dbReference>
<dbReference type="PROSITE" id="PS51253">
    <property type="entry name" value="HTH_CENPB"/>
    <property type="match status" value="1"/>
</dbReference>
<accession>A0ABD2X287</accession>
<evidence type="ECO:0000256" key="1">
    <source>
        <dbReference type="ARBA" id="ARBA00004123"/>
    </source>
</evidence>
<dbReference type="Pfam" id="PF03184">
    <property type="entry name" value="DDE_1"/>
    <property type="match status" value="1"/>
</dbReference>
<dbReference type="InterPro" id="IPR050863">
    <property type="entry name" value="CenT-Element_Derived"/>
</dbReference>
<proteinExistence type="predicted"/>
<dbReference type="InterPro" id="IPR006600">
    <property type="entry name" value="HTH_CenpB_DNA-bd_dom"/>
</dbReference>
<feature type="compositionally biased region" description="Polar residues" evidence="3">
    <location>
        <begin position="515"/>
        <end position="528"/>
    </location>
</feature>
<keyword evidence="4" id="KW-1133">Transmembrane helix</keyword>
<feature type="compositionally biased region" description="Polar residues" evidence="3">
    <location>
        <begin position="465"/>
        <end position="482"/>
    </location>
</feature>
<feature type="transmembrane region" description="Helical" evidence="4">
    <location>
        <begin position="6"/>
        <end position="23"/>
    </location>
</feature>
<feature type="region of interest" description="Disordered" evidence="3">
    <location>
        <begin position="495"/>
        <end position="528"/>
    </location>
</feature>
<reference evidence="6 7" key="1">
    <citation type="journal article" date="2024" name="bioRxiv">
        <title>A reference genome for Trichogramma kaykai: A tiny desert-dwelling parasitoid wasp with competing sex-ratio distorters.</title>
        <authorList>
            <person name="Culotta J."/>
            <person name="Lindsey A.R."/>
        </authorList>
    </citation>
    <scope>NUCLEOTIDE SEQUENCE [LARGE SCALE GENOMIC DNA]</scope>
    <source>
        <strain evidence="6 7">KSX58</strain>
    </source>
</reference>
<keyword evidence="4" id="KW-0472">Membrane</keyword>
<evidence type="ECO:0000313" key="7">
    <source>
        <dbReference type="Proteomes" id="UP001627154"/>
    </source>
</evidence>
<feature type="region of interest" description="Disordered" evidence="3">
    <location>
        <begin position="454"/>
        <end position="482"/>
    </location>
</feature>
<evidence type="ECO:0000259" key="5">
    <source>
        <dbReference type="PROSITE" id="PS51253"/>
    </source>
</evidence>
<dbReference type="InterPro" id="IPR009057">
    <property type="entry name" value="Homeodomain-like_sf"/>
</dbReference>
<dbReference type="Gene3D" id="1.10.10.60">
    <property type="entry name" value="Homeodomain-like"/>
    <property type="match status" value="1"/>
</dbReference>
<evidence type="ECO:0000256" key="4">
    <source>
        <dbReference type="SAM" id="Phobius"/>
    </source>
</evidence>
<gene>
    <name evidence="6" type="ORF">TKK_007999</name>
</gene>
<sequence length="619" mass="70434">MQYFQAYIFILCIISVISFYIFLQTEKNTQIANAKNDSIKRKFKKFKQTTAHTQSRKPLDDAINEKSSEISIETLQEIHTGDPLWIEDKVFKRIPLSTASIREEALLLYAYVVEKYGSSAQEAFNASRGWFDQFRGRFSLHNVKFTGESASADHAAAIEFPVFFKNLIAEKGYSPHQVFNCDETGLYWKKMPNRTYLSKEEKTAPGGKVSKDRYTLLLCANAAGTFRCKPMLVYKSETPRVLKGKKKEHLPVFWKSNKSVVLKEMLKVVNQHHNEESSQFVRKFWKDFNILDSIRLVEECWSEVQSSTLNASWKKLWPEIVRESHEPIQQIIQGLFANAHSIRGEGFFDVQESEIVQLISPETEELTPQEIEGSMEAAKQKDDVDESKEPESLSVQSVCKIISLVQEAAGLALAQDPIMARSLQFHRGCEELLKAYEEVRKDFVRRMNKSKDYTSIRSPAHNEDAPQTSKCSNQSGHMMSKPSSILNTNVQLKEKSRGTLNSSTHDNSAPHMPEISNSSNPMTSKQSSILDSNVQLKEKRNPCGTLNSSTHDNSAPHMLGNVDFDLQQLHEDEYEMDHNNSRDNNSDLSVPSIESNLEEFSGISSENSVSENRIENLIF</sequence>
<feature type="compositionally biased region" description="Polar residues" evidence="3">
    <location>
        <begin position="544"/>
        <end position="553"/>
    </location>
</feature>
<evidence type="ECO:0000256" key="3">
    <source>
        <dbReference type="SAM" id="MobiDB-lite"/>
    </source>
</evidence>
<keyword evidence="2" id="KW-0238">DNA-binding</keyword>
<dbReference type="AlphaFoldDB" id="A0ABD2X287"/>
<protein>
    <recommendedName>
        <fullName evidence="5">HTH CENPB-type domain-containing protein</fullName>
    </recommendedName>
</protein>
<comment type="subcellular location">
    <subcellularLocation>
        <location evidence="1">Nucleus</location>
    </subcellularLocation>
</comment>
<organism evidence="6 7">
    <name type="scientific">Trichogramma kaykai</name>
    <dbReference type="NCBI Taxonomy" id="54128"/>
    <lineage>
        <taxon>Eukaryota</taxon>
        <taxon>Metazoa</taxon>
        <taxon>Ecdysozoa</taxon>
        <taxon>Arthropoda</taxon>
        <taxon>Hexapoda</taxon>
        <taxon>Insecta</taxon>
        <taxon>Pterygota</taxon>
        <taxon>Neoptera</taxon>
        <taxon>Endopterygota</taxon>
        <taxon>Hymenoptera</taxon>
        <taxon>Apocrita</taxon>
        <taxon>Proctotrupomorpha</taxon>
        <taxon>Chalcidoidea</taxon>
        <taxon>Trichogrammatidae</taxon>
        <taxon>Trichogramma</taxon>
    </lineage>
</organism>
<keyword evidence="4" id="KW-0812">Transmembrane</keyword>
<dbReference type="GO" id="GO:0003677">
    <property type="term" value="F:DNA binding"/>
    <property type="evidence" value="ECO:0007669"/>
    <property type="project" value="UniProtKB-KW"/>
</dbReference>
<dbReference type="PANTHER" id="PTHR19303">
    <property type="entry name" value="TRANSPOSON"/>
    <property type="match status" value="1"/>
</dbReference>
<feature type="compositionally biased region" description="Basic and acidic residues" evidence="3">
    <location>
        <begin position="454"/>
        <end position="464"/>
    </location>
</feature>
<dbReference type="Proteomes" id="UP001627154">
    <property type="component" value="Unassembled WGS sequence"/>
</dbReference>
<evidence type="ECO:0000256" key="2">
    <source>
        <dbReference type="ARBA" id="ARBA00023125"/>
    </source>
</evidence>
<dbReference type="InterPro" id="IPR004875">
    <property type="entry name" value="DDE_SF_endonuclease_dom"/>
</dbReference>
<dbReference type="PANTHER" id="PTHR19303:SF73">
    <property type="entry name" value="PROTEIN PDC2"/>
    <property type="match status" value="1"/>
</dbReference>
<dbReference type="EMBL" id="JBJJXI010000059">
    <property type="protein sequence ID" value="KAL3398906.1"/>
    <property type="molecule type" value="Genomic_DNA"/>
</dbReference>
<dbReference type="Pfam" id="PF03221">
    <property type="entry name" value="HTH_Tnp_Tc5"/>
    <property type="match status" value="1"/>
</dbReference>
<dbReference type="SUPFAM" id="SSF46689">
    <property type="entry name" value="Homeodomain-like"/>
    <property type="match status" value="1"/>
</dbReference>
<name>A0ABD2X287_9HYME</name>
<feature type="domain" description="HTH CENPB-type" evidence="5">
    <location>
        <begin position="66"/>
        <end position="144"/>
    </location>
</feature>
<comment type="caution">
    <text evidence="6">The sequence shown here is derived from an EMBL/GenBank/DDBJ whole genome shotgun (WGS) entry which is preliminary data.</text>
</comment>
<feature type="compositionally biased region" description="Polar residues" evidence="3">
    <location>
        <begin position="498"/>
        <end position="507"/>
    </location>
</feature>
<feature type="region of interest" description="Disordered" evidence="3">
    <location>
        <begin position="540"/>
        <end position="559"/>
    </location>
</feature>